<dbReference type="Pfam" id="PF01716">
    <property type="entry name" value="MSP"/>
    <property type="match status" value="1"/>
</dbReference>
<protein>
    <recommendedName>
        <fullName evidence="7">Photosystem II extrinsic protein O</fullName>
    </recommendedName>
    <alternativeName>
        <fullName evidence="8">Photosystem II manganese-stabilizing polypeptide</fullName>
    </alternativeName>
</protein>
<comment type="caution">
    <text evidence="11">The sequence shown here is derived from an EMBL/GenBank/DDBJ whole genome shotgun (WGS) entry which is preliminary data.</text>
</comment>
<keyword evidence="4" id="KW-0793">Thylakoid</keyword>
<dbReference type="InterPro" id="IPR011250">
    <property type="entry name" value="OMP/PagP_B-barrel"/>
</dbReference>
<gene>
    <name evidence="11" type="ORF">IQ247_12425</name>
</gene>
<dbReference type="GO" id="GO:0042549">
    <property type="term" value="P:photosystem II stabilization"/>
    <property type="evidence" value="ECO:0007669"/>
    <property type="project" value="InterPro"/>
</dbReference>
<evidence type="ECO:0000256" key="3">
    <source>
        <dbReference type="ARBA" id="ARBA00022531"/>
    </source>
</evidence>
<organism evidence="11 12">
    <name type="scientific">Plectonema cf. radiosum LEGE 06105</name>
    <dbReference type="NCBI Taxonomy" id="945769"/>
    <lineage>
        <taxon>Bacteria</taxon>
        <taxon>Bacillati</taxon>
        <taxon>Cyanobacteriota</taxon>
        <taxon>Cyanophyceae</taxon>
        <taxon>Oscillatoriophycideae</taxon>
        <taxon>Oscillatoriales</taxon>
        <taxon>Microcoleaceae</taxon>
        <taxon>Plectonema</taxon>
    </lineage>
</organism>
<evidence type="ECO:0000313" key="12">
    <source>
        <dbReference type="Proteomes" id="UP000620559"/>
    </source>
</evidence>
<evidence type="ECO:0000256" key="1">
    <source>
        <dbReference type="ARBA" id="ARBA00004526"/>
    </source>
</evidence>
<evidence type="ECO:0000313" key="11">
    <source>
        <dbReference type="EMBL" id="MBE9213463.1"/>
    </source>
</evidence>
<dbReference type="EMBL" id="JADEWL010000033">
    <property type="protein sequence ID" value="MBE9213463.1"/>
    <property type="molecule type" value="Genomic_DNA"/>
</dbReference>
<evidence type="ECO:0000256" key="9">
    <source>
        <dbReference type="ARBA" id="ARBA00046136"/>
    </source>
</evidence>
<dbReference type="GO" id="GO:0010242">
    <property type="term" value="F:oxygen evolving activity"/>
    <property type="evidence" value="ECO:0007669"/>
    <property type="project" value="InterPro"/>
</dbReference>
<evidence type="ECO:0000256" key="8">
    <source>
        <dbReference type="ARBA" id="ARBA00043037"/>
    </source>
</evidence>
<dbReference type="InterPro" id="IPR002628">
    <property type="entry name" value="PsbO"/>
</dbReference>
<proteinExistence type="inferred from homology"/>
<dbReference type="SUPFAM" id="SSF56925">
    <property type="entry name" value="OMPA-like"/>
    <property type="match status" value="1"/>
</dbReference>
<dbReference type="Gene3D" id="3.30.2050.10">
    <property type="entry name" value="photosynthetic oxygen evolving center domain"/>
    <property type="match status" value="1"/>
</dbReference>
<comment type="similarity">
    <text evidence="2">Belongs to the PsbO family.</text>
</comment>
<comment type="subcellular location">
    <subcellularLocation>
        <location evidence="1">Cellular thylakoid membrane</location>
        <topology evidence="1">Peripheral membrane protein</topology>
        <orientation evidence="1">Lumenal side</orientation>
    </subcellularLocation>
</comment>
<keyword evidence="12" id="KW-1185">Reference proteome</keyword>
<dbReference type="GO" id="GO:0031676">
    <property type="term" value="C:plasma membrane-derived thylakoid membrane"/>
    <property type="evidence" value="ECO:0007669"/>
    <property type="project" value="UniProtKB-SubCell"/>
</dbReference>
<keyword evidence="6" id="KW-0604">Photosystem II</keyword>
<evidence type="ECO:0000256" key="10">
    <source>
        <dbReference type="SAM" id="SignalP"/>
    </source>
</evidence>
<evidence type="ECO:0000256" key="6">
    <source>
        <dbReference type="ARBA" id="ARBA00023276"/>
    </source>
</evidence>
<dbReference type="PROSITE" id="PS51257">
    <property type="entry name" value="PROKAR_LIPOPROTEIN"/>
    <property type="match status" value="1"/>
</dbReference>
<feature type="signal peptide" evidence="10">
    <location>
        <begin position="1"/>
        <end position="27"/>
    </location>
</feature>
<keyword evidence="10" id="KW-0732">Signal</keyword>
<dbReference type="RefSeq" id="WP_193920397.1">
    <property type="nucleotide sequence ID" value="NZ_JADEWL010000033.1"/>
</dbReference>
<dbReference type="GO" id="GO:0009654">
    <property type="term" value="C:photosystem II oxygen evolving complex"/>
    <property type="evidence" value="ECO:0007669"/>
    <property type="project" value="InterPro"/>
</dbReference>
<keyword evidence="5" id="KW-0472">Membrane</keyword>
<keyword evidence="3" id="KW-0602">Photosynthesis</keyword>
<feature type="chain" id="PRO_5035315154" description="Photosystem II extrinsic protein O" evidence="10">
    <location>
        <begin position="28"/>
        <end position="279"/>
    </location>
</feature>
<accession>A0A8J7F0E7</accession>
<sequence length="279" mass="30003">MRYRALIVGLMAVVLGLLTACSQSDIASGSNPRELLTYEQIRGTGLANKCPLLSETSRGSVAIDPNQSYVIKELCMEPTSFFVKEEPVNKRQEAEFVGAKMLTRKTSSLDQIQGDLKVNPDGSLTFEEKDGLDFQAITVLLPGGEQVPFLFTVKNLVAQSQPNLTSINTSTDFEGTFKVPSYRGATFLDPKGRGVASGYDNAIALPSQADKEELRRANVKSVEGGSGKISLNVAKVDSESGEIAGTFVSEQPSDTDLGAGEPLEVKVRGLFYARVEPVS</sequence>
<reference evidence="11" key="1">
    <citation type="submission" date="2020-10" db="EMBL/GenBank/DDBJ databases">
        <authorList>
            <person name="Castelo-Branco R."/>
            <person name="Eusebio N."/>
            <person name="Adriana R."/>
            <person name="Vieira A."/>
            <person name="Brugerolle De Fraissinette N."/>
            <person name="Rezende De Castro R."/>
            <person name="Schneider M.P."/>
            <person name="Vasconcelos V."/>
            <person name="Leao P.N."/>
        </authorList>
    </citation>
    <scope>NUCLEOTIDE SEQUENCE</scope>
    <source>
        <strain evidence="11">LEGE 06105</strain>
    </source>
</reference>
<evidence type="ECO:0000256" key="2">
    <source>
        <dbReference type="ARBA" id="ARBA00009838"/>
    </source>
</evidence>
<dbReference type="Gene3D" id="2.40.160.30">
    <property type="entry name" value="Photosystem II, cytochrome c-550 precursor"/>
    <property type="match status" value="1"/>
</dbReference>
<dbReference type="Proteomes" id="UP000620559">
    <property type="component" value="Unassembled WGS sequence"/>
</dbReference>
<dbReference type="AlphaFoldDB" id="A0A8J7F0E7"/>
<dbReference type="PANTHER" id="PTHR34058">
    <property type="entry name" value="OXYGEN-EVOLVING ENHANCER PROTEIN 1-2, CHLOROPLASTIC"/>
    <property type="match status" value="1"/>
</dbReference>
<evidence type="ECO:0000256" key="4">
    <source>
        <dbReference type="ARBA" id="ARBA00023078"/>
    </source>
</evidence>
<name>A0A8J7F0E7_9CYAN</name>
<evidence type="ECO:0000256" key="7">
    <source>
        <dbReference type="ARBA" id="ARBA00039796"/>
    </source>
</evidence>
<dbReference type="GO" id="GO:0010207">
    <property type="term" value="P:photosystem II assembly"/>
    <property type="evidence" value="ECO:0007669"/>
    <property type="project" value="InterPro"/>
</dbReference>
<evidence type="ECO:0000256" key="5">
    <source>
        <dbReference type="ARBA" id="ARBA00023136"/>
    </source>
</evidence>
<comment type="function">
    <text evidence="9">One of the extrinsic, lumenal subunits of photosystem II (PSII), which stabilize and protect the oxygen-evolving complex. PSII is a light-driven water plastoquinone oxidoreductase, using light energy to abstract electrons from H(2)O, generating a proton gradient subsequently used for ATP formation. Required for dimerization of PSII and for binding of PsbQ to PSII.</text>
</comment>